<dbReference type="NCBIfam" id="TIGR03534">
    <property type="entry name" value="RF_mod_PrmC"/>
    <property type="match status" value="1"/>
</dbReference>
<dbReference type="EMBL" id="APNK01000055">
    <property type="protein sequence ID" value="KEZ75767.1"/>
    <property type="molecule type" value="Genomic_DNA"/>
</dbReference>
<dbReference type="Gene3D" id="3.40.50.150">
    <property type="entry name" value="Vaccinia Virus protein VP39"/>
    <property type="match status" value="1"/>
</dbReference>
<dbReference type="InterPro" id="IPR040758">
    <property type="entry name" value="PrmC_N"/>
</dbReference>
<dbReference type="NCBIfam" id="TIGR00536">
    <property type="entry name" value="hemK_fam"/>
    <property type="match status" value="1"/>
</dbReference>
<evidence type="ECO:0000313" key="9">
    <source>
        <dbReference type="Proteomes" id="UP000028302"/>
    </source>
</evidence>
<dbReference type="InterPro" id="IPR004556">
    <property type="entry name" value="HemK-like"/>
</dbReference>
<comment type="similarity">
    <text evidence="5">Belongs to the protein N5-glutamine methyltransferase family. PrmC subfamily.</text>
</comment>
<evidence type="ECO:0000256" key="1">
    <source>
        <dbReference type="ARBA" id="ARBA00022603"/>
    </source>
</evidence>
<feature type="binding site" evidence="5">
    <location>
        <begin position="123"/>
        <end position="127"/>
    </location>
    <ligand>
        <name>S-adenosyl-L-methionine</name>
        <dbReference type="ChEBI" id="CHEBI:59789"/>
    </ligand>
</feature>
<organism evidence="8 9">
    <name type="scientific">Salinisphaera hydrothermalis (strain C41B8)</name>
    <dbReference type="NCBI Taxonomy" id="1304275"/>
    <lineage>
        <taxon>Bacteria</taxon>
        <taxon>Pseudomonadati</taxon>
        <taxon>Pseudomonadota</taxon>
        <taxon>Gammaproteobacteria</taxon>
        <taxon>Salinisphaerales</taxon>
        <taxon>Salinisphaeraceae</taxon>
        <taxon>Salinisphaera</taxon>
    </lineage>
</organism>
<sequence length="281" mass="30154">MSNTPTLATLRRTLATRLAPISDSPDLEARRLLEIFTGLNGSRLIIEADRPLEPEMIERVETAVARRLTGEPLAYIVGRIGFHDIELEVTPAVLVPRPDTETLVEAALARLPADTALRVADLGTGSGAIALALAHARPRWRLVATDADPNALAVARGNAERLALTTVSFAHGCWLEPLAGERFDAIVSNPPYIDADDSHLDAPALRHEPYHALVADTDGLGDIQRIATAATNHLEPGAPLLVEHGYTQGPAVRRLFAAAGLTRIETEADLGGHPRVTIGYR</sequence>
<dbReference type="STRING" id="1304275.C41B8_18371"/>
<proteinExistence type="inferred from homology"/>
<protein>
    <recommendedName>
        <fullName evidence="5">Release factor glutamine methyltransferase</fullName>
        <shortName evidence="5">RF MTase</shortName>
        <ecNumber evidence="5">2.1.1.297</ecNumber>
    </recommendedName>
    <alternativeName>
        <fullName evidence="5">N5-glutamine methyltransferase PrmC</fullName>
    </alternativeName>
    <alternativeName>
        <fullName evidence="5">Protein-(glutamine-N5) MTase PrmC</fullName>
    </alternativeName>
    <alternativeName>
        <fullName evidence="5">Protein-glutamine N-methyltransferase PrmC</fullName>
    </alternativeName>
</protein>
<evidence type="ECO:0000259" key="6">
    <source>
        <dbReference type="Pfam" id="PF05175"/>
    </source>
</evidence>
<dbReference type="PANTHER" id="PTHR18895">
    <property type="entry name" value="HEMK METHYLTRANSFERASE"/>
    <property type="match status" value="1"/>
</dbReference>
<comment type="catalytic activity">
    <reaction evidence="4 5">
        <text>L-glutaminyl-[peptide chain release factor] + S-adenosyl-L-methionine = N(5)-methyl-L-glutaminyl-[peptide chain release factor] + S-adenosyl-L-homocysteine + H(+)</text>
        <dbReference type="Rhea" id="RHEA:42896"/>
        <dbReference type="Rhea" id="RHEA-COMP:10271"/>
        <dbReference type="Rhea" id="RHEA-COMP:10272"/>
        <dbReference type="ChEBI" id="CHEBI:15378"/>
        <dbReference type="ChEBI" id="CHEBI:30011"/>
        <dbReference type="ChEBI" id="CHEBI:57856"/>
        <dbReference type="ChEBI" id="CHEBI:59789"/>
        <dbReference type="ChEBI" id="CHEBI:61891"/>
        <dbReference type="EC" id="2.1.1.297"/>
    </reaction>
</comment>
<dbReference type="PANTHER" id="PTHR18895:SF74">
    <property type="entry name" value="MTRF1L RELEASE FACTOR GLUTAMINE METHYLTRANSFERASE"/>
    <property type="match status" value="1"/>
</dbReference>
<keyword evidence="2 5" id="KW-0808">Transferase</keyword>
<feature type="binding site" evidence="5">
    <location>
        <begin position="189"/>
        <end position="192"/>
    </location>
    <ligand>
        <name>substrate</name>
    </ligand>
</feature>
<dbReference type="Pfam" id="PF05175">
    <property type="entry name" value="MTS"/>
    <property type="match status" value="1"/>
</dbReference>
<evidence type="ECO:0000256" key="3">
    <source>
        <dbReference type="ARBA" id="ARBA00022691"/>
    </source>
</evidence>
<dbReference type="InterPro" id="IPR019874">
    <property type="entry name" value="RF_methyltr_PrmC"/>
</dbReference>
<keyword evidence="9" id="KW-1185">Reference proteome</keyword>
<evidence type="ECO:0000313" key="8">
    <source>
        <dbReference type="EMBL" id="KEZ75767.1"/>
    </source>
</evidence>
<evidence type="ECO:0000259" key="7">
    <source>
        <dbReference type="Pfam" id="PF17827"/>
    </source>
</evidence>
<dbReference type="Pfam" id="PF17827">
    <property type="entry name" value="PrmC_N"/>
    <property type="match status" value="1"/>
</dbReference>
<dbReference type="InterPro" id="IPR050320">
    <property type="entry name" value="N5-glutamine_MTase"/>
</dbReference>
<evidence type="ECO:0000256" key="4">
    <source>
        <dbReference type="ARBA" id="ARBA00048391"/>
    </source>
</evidence>
<dbReference type="Gene3D" id="1.10.8.10">
    <property type="entry name" value="DNA helicase RuvA subunit, C-terminal domain"/>
    <property type="match status" value="1"/>
</dbReference>
<dbReference type="CDD" id="cd02440">
    <property type="entry name" value="AdoMet_MTases"/>
    <property type="match status" value="1"/>
</dbReference>
<dbReference type="InterPro" id="IPR007848">
    <property type="entry name" value="Small_mtfrase_dom"/>
</dbReference>
<dbReference type="EC" id="2.1.1.297" evidence="5"/>
<feature type="binding site" evidence="5">
    <location>
        <position position="189"/>
    </location>
    <ligand>
        <name>S-adenosyl-L-methionine</name>
        <dbReference type="ChEBI" id="CHEBI:59789"/>
    </ligand>
</feature>
<dbReference type="eggNOG" id="COG2890">
    <property type="taxonomic scope" value="Bacteria"/>
</dbReference>
<dbReference type="GO" id="GO:0003676">
    <property type="term" value="F:nucleic acid binding"/>
    <property type="evidence" value="ECO:0007669"/>
    <property type="project" value="InterPro"/>
</dbReference>
<dbReference type="InterPro" id="IPR029063">
    <property type="entry name" value="SAM-dependent_MTases_sf"/>
</dbReference>
<accession>A0A084IGD3</accession>
<dbReference type="HAMAP" id="MF_02126">
    <property type="entry name" value="RF_methyltr_PrmC"/>
    <property type="match status" value="1"/>
</dbReference>
<comment type="function">
    <text evidence="5">Methylates the class 1 translation termination release factors RF1/PrfA and RF2/PrfB on the glutamine residue of the universally conserved GGQ motif.</text>
</comment>
<dbReference type="RefSeq" id="WP_198025294.1">
    <property type="nucleotide sequence ID" value="NZ_APNK01000055.1"/>
</dbReference>
<dbReference type="SUPFAM" id="SSF53335">
    <property type="entry name" value="S-adenosyl-L-methionine-dependent methyltransferases"/>
    <property type="match status" value="1"/>
</dbReference>
<dbReference type="GO" id="GO:0102559">
    <property type="term" value="F:peptide chain release factor N(5)-glutamine methyltransferase activity"/>
    <property type="evidence" value="ECO:0007669"/>
    <property type="project" value="UniProtKB-EC"/>
</dbReference>
<dbReference type="GO" id="GO:0032259">
    <property type="term" value="P:methylation"/>
    <property type="evidence" value="ECO:0007669"/>
    <property type="project" value="UniProtKB-KW"/>
</dbReference>
<comment type="caution">
    <text evidence="8">The sequence shown here is derived from an EMBL/GenBank/DDBJ whole genome shotgun (WGS) entry which is preliminary data.</text>
</comment>
<feature type="binding site" evidence="5">
    <location>
        <position position="174"/>
    </location>
    <ligand>
        <name>S-adenosyl-L-methionine</name>
        <dbReference type="ChEBI" id="CHEBI:59789"/>
    </ligand>
</feature>
<dbReference type="PROSITE" id="PS00092">
    <property type="entry name" value="N6_MTASE"/>
    <property type="match status" value="1"/>
</dbReference>
<dbReference type="PATRIC" id="fig|1304275.5.peg.3751"/>
<dbReference type="InterPro" id="IPR002052">
    <property type="entry name" value="DNA_methylase_N6_adenine_CS"/>
</dbReference>
<dbReference type="FunFam" id="3.40.50.150:FF:000053">
    <property type="entry name" value="Release factor glutamine methyltransferase"/>
    <property type="match status" value="1"/>
</dbReference>
<gene>
    <name evidence="5" type="primary">prmC</name>
    <name evidence="8" type="ORF">C41B8_18371</name>
</gene>
<reference evidence="8 9" key="1">
    <citation type="submission" date="2013-03" db="EMBL/GenBank/DDBJ databases">
        <title>Salinisphaera hydrothermalis C41B8 Genome Sequencing.</title>
        <authorList>
            <person name="Li C."/>
            <person name="Lai Q."/>
            <person name="Shao Z."/>
        </authorList>
    </citation>
    <scope>NUCLEOTIDE SEQUENCE [LARGE SCALE GENOMIC DNA]</scope>
    <source>
        <strain evidence="8 9">C41B8</strain>
    </source>
</reference>
<feature type="binding site" evidence="5">
    <location>
        <position position="146"/>
    </location>
    <ligand>
        <name>S-adenosyl-L-methionine</name>
        <dbReference type="ChEBI" id="CHEBI:59789"/>
    </ligand>
</feature>
<dbReference type="AlphaFoldDB" id="A0A084IGD3"/>
<feature type="domain" description="Methyltransferase small" evidence="6">
    <location>
        <begin position="108"/>
        <end position="199"/>
    </location>
</feature>
<evidence type="ECO:0000256" key="5">
    <source>
        <dbReference type="HAMAP-Rule" id="MF_02126"/>
    </source>
</evidence>
<keyword evidence="1 5" id="KW-0489">Methyltransferase</keyword>
<keyword evidence="3 5" id="KW-0949">S-adenosyl-L-methionine</keyword>
<evidence type="ECO:0000256" key="2">
    <source>
        <dbReference type="ARBA" id="ARBA00022679"/>
    </source>
</evidence>
<dbReference type="Proteomes" id="UP000028302">
    <property type="component" value="Unassembled WGS sequence"/>
</dbReference>
<name>A0A084IGD3_SALHC</name>
<feature type="domain" description="Release factor glutamine methyltransferase N-terminal" evidence="7">
    <location>
        <begin position="11"/>
        <end position="78"/>
    </location>
</feature>